<dbReference type="STRING" id="147645.A6J80_11075"/>
<proteinExistence type="predicted"/>
<evidence type="ECO:0000313" key="2">
    <source>
        <dbReference type="EMBL" id="ARC36849.1"/>
    </source>
</evidence>
<organism evidence="2 3">
    <name type="scientific">Paracoccus yeei</name>
    <dbReference type="NCBI Taxonomy" id="147645"/>
    <lineage>
        <taxon>Bacteria</taxon>
        <taxon>Pseudomonadati</taxon>
        <taxon>Pseudomonadota</taxon>
        <taxon>Alphaproteobacteria</taxon>
        <taxon>Rhodobacterales</taxon>
        <taxon>Paracoccaceae</taxon>
        <taxon>Paracoccus</taxon>
    </lineage>
</organism>
<dbReference type="KEGG" id="pye:A6J80_11075"/>
<dbReference type="PANTHER" id="PTHR37292:SF2">
    <property type="entry name" value="DUF262 DOMAIN-CONTAINING PROTEIN"/>
    <property type="match status" value="1"/>
</dbReference>
<dbReference type="EMBL" id="CP020442">
    <property type="protein sequence ID" value="ARC36849.1"/>
    <property type="molecule type" value="Genomic_DNA"/>
</dbReference>
<dbReference type="InterPro" id="IPR004919">
    <property type="entry name" value="GmrSD_N"/>
</dbReference>
<dbReference type="Pfam" id="PF03235">
    <property type="entry name" value="GmrSD_N"/>
    <property type="match status" value="1"/>
</dbReference>
<sequence length="568" mass="64294">MADAVSSITTPQIIPLYDLIDRVASGELKIPKFQRPYVWSPDDMLALFDSIFQGYPIGSLLIWETDRPDISSLKEIGPLELKDTAHTGATSYVVDGHQRLATLVGVLALPEDYPSETLDQWRWWIGFDLNEKEFTHYKRKNSKPEKDSIIVPLRRVIKTTDFARFTRDLASQVSEDKLDYYLEGADYLNRKLREYKVPATVMKSGSLDDAVNIFSRVNQRGRDMTPDQMVSALTFRDKGEGEFDLSERIDQILSGLTDFGFGSIERKSVLQSILFAAKINFTRPSFERIVNRDSSEQIVPAVERSETSLRCAAKFLHDEVGLKTGRLLPYASQLVMLSFFYQNRSQGDVSVSDYMDGTLVKWFWLTSFNGWFAGANTTDLRRAADKMTDLSNRDIDEKHFIEFFSDRPLRGLPKAFDRRSARIRASLLLQIKARTPLDPRTGKSINGFEIFGNESTRDIPYFFLNAPGKLISSPANRIILPGNLGRSAKQVLVSMDNSVKDDVLRSHLITSEAFRLFLEDDAAGFIAKREAEIKRIETEFLNEIGLTEVSVPSSTEAVDESEVSDAFS</sequence>
<dbReference type="AlphaFoldDB" id="A0A1V0GT32"/>
<dbReference type="PANTHER" id="PTHR37292">
    <property type="entry name" value="VNG6097C"/>
    <property type="match status" value="1"/>
</dbReference>
<accession>A0A1V0GT32</accession>
<reference evidence="2" key="1">
    <citation type="submission" date="2017-12" db="EMBL/GenBank/DDBJ databases">
        <title>FDA dAtabase for Regulatory Grade micrObial Sequences (FDA-ARGOS): Supporting development and validation of Infectious Disease Dx tests.</title>
        <authorList>
            <person name="Campos J."/>
            <person name="Goldberg B."/>
            <person name="Tallon L."/>
            <person name="Sadzewicz L."/>
            <person name="Sengamalay N."/>
            <person name="Ott S."/>
            <person name="Godinez A."/>
            <person name="Nagaraj S."/>
            <person name="Vyas G."/>
            <person name="Aluvathingal J."/>
            <person name="Nadendla S."/>
            <person name="Geyer C."/>
            <person name="Nandy P."/>
            <person name="Hobson J."/>
            <person name="Sichtig H."/>
        </authorList>
    </citation>
    <scope>NUCLEOTIDE SEQUENCE</scope>
    <source>
        <strain evidence="2">FDAARGOS_252</strain>
    </source>
</reference>
<protein>
    <submittedName>
        <fullName evidence="2">DUF262 domain-containing protein</fullName>
    </submittedName>
</protein>
<feature type="domain" description="GmrSD restriction endonucleases N-terminal" evidence="1">
    <location>
        <begin position="17"/>
        <end position="233"/>
    </location>
</feature>
<keyword evidence="3" id="KW-1185">Reference proteome</keyword>
<evidence type="ECO:0000259" key="1">
    <source>
        <dbReference type="Pfam" id="PF03235"/>
    </source>
</evidence>
<dbReference type="RefSeq" id="WP_080621539.1">
    <property type="nucleotide sequence ID" value="NZ_CAWMZI010000001.1"/>
</dbReference>
<gene>
    <name evidence="2" type="ORF">A6J80_11075</name>
</gene>
<evidence type="ECO:0000313" key="3">
    <source>
        <dbReference type="Proteomes" id="UP000191257"/>
    </source>
</evidence>
<name>A0A1V0GT32_9RHOB</name>
<dbReference type="Proteomes" id="UP000191257">
    <property type="component" value="Chromosome"/>
</dbReference>